<feature type="domain" description="Retropepsin-like aspartic endopeptidase" evidence="1">
    <location>
        <begin position="10"/>
        <end position="143"/>
    </location>
</feature>
<dbReference type="Proteomes" id="UP001484239">
    <property type="component" value="Unassembled WGS sequence"/>
</dbReference>
<dbReference type="InterPro" id="IPR008503">
    <property type="entry name" value="Asp_endopeptidase"/>
</dbReference>
<dbReference type="SUPFAM" id="SSF50630">
    <property type="entry name" value="Acid proteases"/>
    <property type="match status" value="1"/>
</dbReference>
<protein>
    <submittedName>
        <fullName evidence="2">ATP-dependent zinc protease</fullName>
    </submittedName>
</protein>
<comment type="caution">
    <text evidence="2">The sequence shown here is derived from an EMBL/GenBank/DDBJ whole genome shotgun (WGS) entry which is preliminary data.</text>
</comment>
<gene>
    <name evidence="2" type="ORF">WI372_02375</name>
</gene>
<keyword evidence="2" id="KW-0645">Protease</keyword>
<dbReference type="PANTHER" id="PTHR38037">
    <property type="entry name" value="ZN_PROTEASE DOMAIN-CONTAINING PROTEIN"/>
    <property type="match status" value="1"/>
</dbReference>
<dbReference type="RefSeq" id="WP_405278090.1">
    <property type="nucleotide sequence ID" value="NZ_CP144380.1"/>
</dbReference>
<proteinExistence type="predicted"/>
<dbReference type="GO" id="GO:0006508">
    <property type="term" value="P:proteolysis"/>
    <property type="evidence" value="ECO:0007669"/>
    <property type="project" value="UniProtKB-KW"/>
</dbReference>
<dbReference type="Gene3D" id="2.40.70.10">
    <property type="entry name" value="Acid Proteases"/>
    <property type="match status" value="1"/>
</dbReference>
<evidence type="ECO:0000259" key="1">
    <source>
        <dbReference type="Pfam" id="PF05618"/>
    </source>
</evidence>
<dbReference type="InterPro" id="IPR021109">
    <property type="entry name" value="Peptidase_aspartic_dom_sf"/>
</dbReference>
<evidence type="ECO:0000313" key="3">
    <source>
        <dbReference type="Proteomes" id="UP001484239"/>
    </source>
</evidence>
<name>A0ABU9E528_9BACT</name>
<dbReference type="PANTHER" id="PTHR38037:SF1">
    <property type="entry name" value="ATP-DEPENDENT ZINC PROTEASE DOMAIN-CONTAINING PROTEIN-RELATED"/>
    <property type="match status" value="1"/>
</dbReference>
<dbReference type="GO" id="GO:0008233">
    <property type="term" value="F:peptidase activity"/>
    <property type="evidence" value="ECO:0007669"/>
    <property type="project" value="UniProtKB-KW"/>
</dbReference>
<dbReference type="Pfam" id="PF05618">
    <property type="entry name" value="Zn_protease"/>
    <property type="match status" value="1"/>
</dbReference>
<accession>A0ABU9E528</accession>
<dbReference type="EMBL" id="JBBHLI010000001">
    <property type="protein sequence ID" value="MEK9499826.1"/>
    <property type="molecule type" value="Genomic_DNA"/>
</dbReference>
<keyword evidence="3" id="KW-1185">Reference proteome</keyword>
<reference evidence="2 3" key="1">
    <citation type="submission" date="2024-02" db="EMBL/GenBank/DDBJ databases">
        <title>A novel Gemmatimonadota bacterium.</title>
        <authorList>
            <person name="Du Z.-J."/>
            <person name="Ye Y.-Q."/>
        </authorList>
    </citation>
    <scope>NUCLEOTIDE SEQUENCE [LARGE SCALE GENOMIC DNA]</scope>
    <source>
        <strain evidence="2 3">DH-20</strain>
    </source>
</reference>
<evidence type="ECO:0000313" key="2">
    <source>
        <dbReference type="EMBL" id="MEK9499826.1"/>
    </source>
</evidence>
<sequence>MRTRREPLPVIGWREWVALPDLGVEAIKVKVDTGARTSSLHAPGMEFFEREGEDWVRFVVHPQRDRSPEAVAVEAPIADRRAVRNSGGQEEMRPVIVTDVELHGRRWPIEVTLTRRDSMGFRMLLGRQAIRKRFTVDPGVSFRAGRRPSR</sequence>
<keyword evidence="2" id="KW-0378">Hydrolase</keyword>
<organism evidence="2 3">
    <name type="scientific">Gaopeijia maritima</name>
    <dbReference type="NCBI Taxonomy" id="3119007"/>
    <lineage>
        <taxon>Bacteria</taxon>
        <taxon>Pseudomonadati</taxon>
        <taxon>Gemmatimonadota</taxon>
        <taxon>Longimicrobiia</taxon>
        <taxon>Gaopeijiales</taxon>
        <taxon>Gaopeijiaceae</taxon>
        <taxon>Gaopeijia</taxon>
    </lineage>
</organism>